<dbReference type="EMBL" id="JGYS01000028">
    <property type="protein sequence ID" value="KFI50591.1"/>
    <property type="molecule type" value="Genomic_DNA"/>
</dbReference>
<comment type="caution">
    <text evidence="2">The sequence shown here is derived from an EMBL/GenBank/DDBJ whole genome shotgun (WGS) entry which is preliminary data.</text>
</comment>
<dbReference type="RefSeq" id="WP_043165872.1">
    <property type="nucleotide sequence ID" value="NZ_JDUV01000008.1"/>
</dbReference>
<dbReference type="STRING" id="1437609.BCAL_1729"/>
<keyword evidence="1" id="KW-0175">Coiled coil</keyword>
<evidence type="ECO:0000256" key="1">
    <source>
        <dbReference type="SAM" id="Coils"/>
    </source>
</evidence>
<evidence type="ECO:0000313" key="3">
    <source>
        <dbReference type="Proteomes" id="UP000029072"/>
    </source>
</evidence>
<reference evidence="2 3" key="1">
    <citation type="submission" date="2014-03" db="EMBL/GenBank/DDBJ databases">
        <title>Genomics of Bifidobacteria.</title>
        <authorList>
            <person name="Ventura M."/>
            <person name="Milani C."/>
            <person name="Lugli G.A."/>
        </authorList>
    </citation>
    <scope>NUCLEOTIDE SEQUENCE [LARGE SCALE GENOMIC DNA]</scope>
    <source>
        <strain evidence="2 3">DSM 23973</strain>
    </source>
</reference>
<dbReference type="eggNOG" id="ENOG502ZHMZ">
    <property type="taxonomic scope" value="Bacteria"/>
</dbReference>
<dbReference type="Proteomes" id="UP000029072">
    <property type="component" value="Unassembled WGS sequence"/>
</dbReference>
<proteinExistence type="predicted"/>
<dbReference type="AlphaFoldDB" id="A0A086ZVP1"/>
<name>A0A086ZVP1_9BIFI</name>
<sequence length="123" mass="13435">MNDNATTAGNPDGEAKWETLQAQAARIASLQVDIKRAQDEIDRLKAQILENWPVGSYEAGDLKVQVKAGSQRLDAKRFAQTYPAANNPKLYKVAPDVSAARRALGEDALADLMRRDKASVVVK</sequence>
<feature type="coiled-coil region" evidence="1">
    <location>
        <begin position="20"/>
        <end position="47"/>
    </location>
</feature>
<organism evidence="2 3">
    <name type="scientific">Bifidobacterium callitrichos DSM 23973</name>
    <dbReference type="NCBI Taxonomy" id="1437609"/>
    <lineage>
        <taxon>Bacteria</taxon>
        <taxon>Bacillati</taxon>
        <taxon>Actinomycetota</taxon>
        <taxon>Actinomycetes</taxon>
        <taxon>Bifidobacteriales</taxon>
        <taxon>Bifidobacteriaceae</taxon>
        <taxon>Bifidobacterium</taxon>
    </lineage>
</organism>
<evidence type="ECO:0000313" key="2">
    <source>
        <dbReference type="EMBL" id="KFI50591.1"/>
    </source>
</evidence>
<dbReference type="OrthoDB" id="3240317at2"/>
<gene>
    <name evidence="2" type="ORF">BCAL_1729</name>
</gene>
<accession>A0A086ZVP1</accession>
<protein>
    <submittedName>
        <fullName evidence="2">Uncharacterized protein</fullName>
    </submittedName>
</protein>